<evidence type="ECO:0000259" key="2">
    <source>
        <dbReference type="SMART" id="SM01155"/>
    </source>
</evidence>
<keyword evidence="4" id="KW-1185">Reference proteome</keyword>
<reference evidence="3" key="1">
    <citation type="submission" date="2013-12" db="EMBL/GenBank/DDBJ databases">
        <authorList>
            <person name="Genoscope - CEA"/>
        </authorList>
    </citation>
    <scope>NUCLEOTIDE SEQUENCE</scope>
    <source>
        <strain evidence="3">CBS 1993</strain>
    </source>
</reference>
<feature type="region of interest" description="Disordered" evidence="1">
    <location>
        <begin position="76"/>
        <end position="101"/>
    </location>
</feature>
<evidence type="ECO:0000256" key="1">
    <source>
        <dbReference type="SAM" id="MobiDB-lite"/>
    </source>
</evidence>
<dbReference type="Pfam" id="PF08213">
    <property type="entry name" value="COX24_C"/>
    <property type="match status" value="1"/>
</dbReference>
<name>W6MG99_9ASCO</name>
<dbReference type="EMBL" id="HG793125">
    <property type="protein sequence ID" value="CDK24493.1"/>
    <property type="molecule type" value="Genomic_DNA"/>
</dbReference>
<dbReference type="RefSeq" id="XP_022456510.1">
    <property type="nucleotide sequence ID" value="XM_022604998.1"/>
</dbReference>
<sequence length="101" mass="11928">MFFRSLTRVSMTPLRSVVTGVRSNICIKLASTYIQPTFSSMLTPPMMYKNIIREKFVEPESEDIVGMSLDSVKRKRKLKMKKHKLRKRRKAQRALRIRLNK</sequence>
<accession>W6MG99</accession>
<dbReference type="InterPro" id="IPR013177">
    <property type="entry name" value="Ribosomal_mS38_C"/>
</dbReference>
<dbReference type="HOGENOM" id="CLU_2292115_0_0_1"/>
<dbReference type="AlphaFoldDB" id="W6MG99"/>
<dbReference type="GeneID" id="34517898"/>
<organism evidence="3 4">
    <name type="scientific">Kuraishia capsulata CBS 1993</name>
    <dbReference type="NCBI Taxonomy" id="1382522"/>
    <lineage>
        <taxon>Eukaryota</taxon>
        <taxon>Fungi</taxon>
        <taxon>Dikarya</taxon>
        <taxon>Ascomycota</taxon>
        <taxon>Saccharomycotina</taxon>
        <taxon>Pichiomycetes</taxon>
        <taxon>Pichiales</taxon>
        <taxon>Pichiaceae</taxon>
        <taxon>Kuraishia</taxon>
    </lineage>
</organism>
<proteinExistence type="predicted"/>
<reference evidence="3" key="2">
    <citation type="submission" date="2014-02" db="EMBL/GenBank/DDBJ databases">
        <title>Complete DNA sequence of /Kuraishia capsulata/ illustrates novel genomic features among budding yeasts (/Saccharomycotina/).</title>
        <authorList>
            <person name="Morales L."/>
            <person name="Noel B."/>
            <person name="Porcel B."/>
            <person name="Marcet-Houben M."/>
            <person name="Hullo M-F."/>
            <person name="Sacerdot C."/>
            <person name="Tekaia F."/>
            <person name="Leh-Louis V."/>
            <person name="Despons L."/>
            <person name="Khanna V."/>
            <person name="Aury J-M."/>
            <person name="Barbe V."/>
            <person name="Couloux A."/>
            <person name="Labadie K."/>
            <person name="Pelletier E."/>
            <person name="Souciet J-L."/>
            <person name="Boekhout T."/>
            <person name="Gabaldon T."/>
            <person name="Wincker P."/>
            <person name="Dujon B."/>
        </authorList>
    </citation>
    <scope>NUCLEOTIDE SEQUENCE</scope>
    <source>
        <strain evidence="3">CBS 1993</strain>
    </source>
</reference>
<dbReference type="SMART" id="SM01155">
    <property type="entry name" value="DUF1713"/>
    <property type="match status" value="1"/>
</dbReference>
<evidence type="ECO:0000313" key="3">
    <source>
        <dbReference type="EMBL" id="CDK24493.1"/>
    </source>
</evidence>
<dbReference type="Proteomes" id="UP000019384">
    <property type="component" value="Unassembled WGS sequence"/>
</dbReference>
<evidence type="ECO:0000313" key="4">
    <source>
        <dbReference type="Proteomes" id="UP000019384"/>
    </source>
</evidence>
<protein>
    <recommendedName>
        <fullName evidence="2">Ribosomal protein mS38 C-terminal domain-containing protein</fullName>
    </recommendedName>
</protein>
<gene>
    <name evidence="3" type="ORF">KUCA_T00000456001</name>
</gene>
<feature type="domain" description="Ribosomal protein mS38 C-terminal" evidence="2">
    <location>
        <begin position="68"/>
        <end position="101"/>
    </location>
</feature>